<evidence type="ECO:0000256" key="2">
    <source>
        <dbReference type="SAM" id="MobiDB-lite"/>
    </source>
</evidence>
<keyword evidence="1" id="KW-0175">Coiled coil</keyword>
<feature type="compositionally biased region" description="Basic and acidic residues" evidence="2">
    <location>
        <begin position="36"/>
        <end position="45"/>
    </location>
</feature>
<proteinExistence type="predicted"/>
<evidence type="ECO:0000313" key="4">
    <source>
        <dbReference type="EnsemblPlants" id="TuG1812G0100003184.01.T01"/>
    </source>
</evidence>
<keyword evidence="5" id="KW-1185">Reference proteome</keyword>
<dbReference type="PANTHER" id="PTHR45125">
    <property type="entry name" value="F21J9.4-RELATED"/>
    <property type="match status" value="1"/>
</dbReference>
<reference evidence="4" key="2">
    <citation type="submission" date="2018-03" db="EMBL/GenBank/DDBJ databases">
        <title>The Triticum urartu genome reveals the dynamic nature of wheat genome evolution.</title>
        <authorList>
            <person name="Ling H."/>
            <person name="Ma B."/>
            <person name="Shi X."/>
            <person name="Liu H."/>
            <person name="Dong L."/>
            <person name="Sun H."/>
            <person name="Cao Y."/>
            <person name="Gao Q."/>
            <person name="Zheng S."/>
            <person name="Li Y."/>
            <person name="Yu Y."/>
            <person name="Du H."/>
            <person name="Qi M."/>
            <person name="Li Y."/>
            <person name="Yu H."/>
            <person name="Cui Y."/>
            <person name="Wang N."/>
            <person name="Chen C."/>
            <person name="Wu H."/>
            <person name="Zhao Y."/>
            <person name="Zhang J."/>
            <person name="Li Y."/>
            <person name="Zhou W."/>
            <person name="Zhang B."/>
            <person name="Hu W."/>
            <person name="Eijk M."/>
            <person name="Tang J."/>
            <person name="Witsenboer H."/>
            <person name="Zhao S."/>
            <person name="Li Z."/>
            <person name="Zhang A."/>
            <person name="Wang D."/>
            <person name="Liang C."/>
        </authorList>
    </citation>
    <scope>NUCLEOTIDE SEQUENCE [LARGE SCALE GENOMIC DNA]</scope>
    <source>
        <strain evidence="4">cv. G1812</strain>
    </source>
</reference>
<organism evidence="4 5">
    <name type="scientific">Triticum urartu</name>
    <name type="common">Red wild einkorn</name>
    <name type="synonym">Crithodium urartu</name>
    <dbReference type="NCBI Taxonomy" id="4572"/>
    <lineage>
        <taxon>Eukaryota</taxon>
        <taxon>Viridiplantae</taxon>
        <taxon>Streptophyta</taxon>
        <taxon>Embryophyta</taxon>
        <taxon>Tracheophyta</taxon>
        <taxon>Spermatophyta</taxon>
        <taxon>Magnoliopsida</taxon>
        <taxon>Liliopsida</taxon>
        <taxon>Poales</taxon>
        <taxon>Poaceae</taxon>
        <taxon>BOP clade</taxon>
        <taxon>Pooideae</taxon>
        <taxon>Triticodae</taxon>
        <taxon>Triticeae</taxon>
        <taxon>Triticinae</taxon>
        <taxon>Triticum</taxon>
    </lineage>
</organism>
<dbReference type="Proteomes" id="UP000015106">
    <property type="component" value="Chromosome 1"/>
</dbReference>
<name>A0A8R7K1B2_TRIUA</name>
<dbReference type="InterPro" id="IPR029466">
    <property type="entry name" value="NAM-associated_C"/>
</dbReference>
<reference evidence="5" key="1">
    <citation type="journal article" date="2013" name="Nature">
        <title>Draft genome of the wheat A-genome progenitor Triticum urartu.</title>
        <authorList>
            <person name="Ling H.Q."/>
            <person name="Zhao S."/>
            <person name="Liu D."/>
            <person name="Wang J."/>
            <person name="Sun H."/>
            <person name="Zhang C."/>
            <person name="Fan H."/>
            <person name="Li D."/>
            <person name="Dong L."/>
            <person name="Tao Y."/>
            <person name="Gao C."/>
            <person name="Wu H."/>
            <person name="Li Y."/>
            <person name="Cui Y."/>
            <person name="Guo X."/>
            <person name="Zheng S."/>
            <person name="Wang B."/>
            <person name="Yu K."/>
            <person name="Liang Q."/>
            <person name="Yang W."/>
            <person name="Lou X."/>
            <person name="Chen J."/>
            <person name="Feng M."/>
            <person name="Jian J."/>
            <person name="Zhang X."/>
            <person name="Luo G."/>
            <person name="Jiang Y."/>
            <person name="Liu J."/>
            <person name="Wang Z."/>
            <person name="Sha Y."/>
            <person name="Zhang B."/>
            <person name="Wu H."/>
            <person name="Tang D."/>
            <person name="Shen Q."/>
            <person name="Xue P."/>
            <person name="Zou S."/>
            <person name="Wang X."/>
            <person name="Liu X."/>
            <person name="Wang F."/>
            <person name="Yang Y."/>
            <person name="An X."/>
            <person name="Dong Z."/>
            <person name="Zhang K."/>
            <person name="Zhang X."/>
            <person name="Luo M.C."/>
            <person name="Dvorak J."/>
            <person name="Tong Y."/>
            <person name="Wang J."/>
            <person name="Yang H."/>
            <person name="Li Z."/>
            <person name="Wang D."/>
            <person name="Zhang A."/>
            <person name="Wang J."/>
        </authorList>
    </citation>
    <scope>NUCLEOTIDE SEQUENCE</scope>
    <source>
        <strain evidence="5">cv. G1812</strain>
    </source>
</reference>
<feature type="region of interest" description="Disordered" evidence="2">
    <location>
        <begin position="1"/>
        <end position="50"/>
    </location>
</feature>
<feature type="region of interest" description="Disordered" evidence="2">
    <location>
        <begin position="80"/>
        <end position="107"/>
    </location>
</feature>
<evidence type="ECO:0000256" key="1">
    <source>
        <dbReference type="SAM" id="Coils"/>
    </source>
</evidence>
<reference evidence="4" key="3">
    <citation type="submission" date="2022-06" db="UniProtKB">
        <authorList>
            <consortium name="EnsemblPlants"/>
        </authorList>
    </citation>
    <scope>IDENTIFICATION</scope>
</reference>
<feature type="domain" description="No apical meristem-associated C-terminal" evidence="3">
    <location>
        <begin position="215"/>
        <end position="342"/>
    </location>
</feature>
<evidence type="ECO:0000259" key="3">
    <source>
        <dbReference type="Pfam" id="PF14303"/>
    </source>
</evidence>
<accession>A0A8R7K1B2</accession>
<sequence length="357" mass="40777">MDVQIYTSSKSASTTSTGRRCEGVVQSATEGQVPPSRRDQEEARNHRQVAAVPHHPIRAEMEGDESFLGMLNFGVSTQVPDSPVGEQESPMLPTQETSTTVKGKSTKGKNWSIEEDDLLVAAWVHTSLDALIGTDQTSNFYWGRIYDYYSTRKKVSWLVRVQNALNCRWTTINEQVSKFCGYYQQILNRNQSGVTIAQQQAQALVLYQSKDSKKRPFTLMHCWLVLEKHPKWENHVISKGPQKKQKKTSDASPGTTSNDEDFERCTDALETETRPDGNKREKTRLQKAKASASDAFSPKLSLENLWAQKLEKAEVKEATKNARYERAFELQEKQIALQERQMLNQEREMSYKQFELE</sequence>
<dbReference type="Pfam" id="PF14303">
    <property type="entry name" value="NAM-associated"/>
    <property type="match status" value="1"/>
</dbReference>
<feature type="region of interest" description="Disordered" evidence="2">
    <location>
        <begin position="235"/>
        <end position="293"/>
    </location>
</feature>
<dbReference type="Gramene" id="TuG1812G0100003184.01.T01">
    <property type="protein sequence ID" value="TuG1812G0100003184.01.T01"/>
    <property type="gene ID" value="TuG1812G0100003184.01"/>
</dbReference>
<dbReference type="PANTHER" id="PTHR45125:SF28">
    <property type="entry name" value="OS02G0603500 PROTEIN"/>
    <property type="match status" value="1"/>
</dbReference>
<protein>
    <recommendedName>
        <fullName evidence="3">No apical meristem-associated C-terminal domain-containing protein</fullName>
    </recommendedName>
</protein>
<dbReference type="AlphaFoldDB" id="A0A8R7K1B2"/>
<feature type="compositionally biased region" description="Low complexity" evidence="2">
    <location>
        <begin position="7"/>
        <end position="17"/>
    </location>
</feature>
<evidence type="ECO:0000313" key="5">
    <source>
        <dbReference type="Proteomes" id="UP000015106"/>
    </source>
</evidence>
<feature type="coiled-coil region" evidence="1">
    <location>
        <begin position="321"/>
        <end position="348"/>
    </location>
</feature>
<feature type="compositionally biased region" description="Basic and acidic residues" evidence="2">
    <location>
        <begin position="263"/>
        <end position="284"/>
    </location>
</feature>
<dbReference type="EnsemblPlants" id="TuG1812G0100003184.01.T01">
    <property type="protein sequence ID" value="TuG1812G0100003184.01.T01"/>
    <property type="gene ID" value="TuG1812G0100003184.01"/>
</dbReference>